<dbReference type="Proteomes" id="UP000190989">
    <property type="component" value="Unassembled WGS sequence"/>
</dbReference>
<accession>A0A1U6HK27</accession>
<dbReference type="STRING" id="428990.SAMN06295987_102598"/>
<keyword evidence="3" id="KW-1185">Reference proteome</keyword>
<evidence type="ECO:0000313" key="3">
    <source>
        <dbReference type="Proteomes" id="UP000190989"/>
    </source>
</evidence>
<feature type="compositionally biased region" description="Polar residues" evidence="1">
    <location>
        <begin position="12"/>
        <end position="23"/>
    </location>
</feature>
<evidence type="ECO:0000313" key="2">
    <source>
        <dbReference type="EMBL" id="SLJ96069.1"/>
    </source>
</evidence>
<feature type="region of interest" description="Disordered" evidence="1">
    <location>
        <begin position="1"/>
        <end position="23"/>
    </location>
</feature>
<feature type="compositionally biased region" description="Basic and acidic residues" evidence="1">
    <location>
        <begin position="1"/>
        <end position="11"/>
    </location>
</feature>
<dbReference type="AlphaFoldDB" id="A0A1U6HK27"/>
<protein>
    <submittedName>
        <fullName evidence="2">Uncharacterized protein</fullName>
    </submittedName>
</protein>
<organism evidence="2 3">
    <name type="scientific">Novosphingobium mathurense</name>
    <dbReference type="NCBI Taxonomy" id="428990"/>
    <lineage>
        <taxon>Bacteria</taxon>
        <taxon>Pseudomonadati</taxon>
        <taxon>Pseudomonadota</taxon>
        <taxon>Alphaproteobacteria</taxon>
        <taxon>Sphingomonadales</taxon>
        <taxon>Sphingomonadaceae</taxon>
        <taxon>Novosphingobium</taxon>
    </lineage>
</organism>
<gene>
    <name evidence="2" type="ORF">SAMN06295987_102598</name>
</gene>
<reference evidence="3" key="1">
    <citation type="submission" date="2017-02" db="EMBL/GenBank/DDBJ databases">
        <authorList>
            <person name="Varghese N."/>
            <person name="Submissions S."/>
        </authorList>
    </citation>
    <scope>NUCLEOTIDE SEQUENCE [LARGE SCALE GENOMIC DNA]</scope>
    <source>
        <strain evidence="3">SM117</strain>
    </source>
</reference>
<sequence length="275" mass="30022">MIATSGRRERTNSTLAAQQDSPPSLEVTLTSEELFDRVLDFQSELIAYFTGGKNLEEAQYQLMRRELLEDPRYGGLAPSWLRRNRDLSALWSFAKTVDGSWEPRRQFLREQFEPLLDFLERGGAASSPKMPGPYDASAWTGVQSTAQQAKAIKTLIPVAQAAIGSLIAHLEQPNHNGGPPLDEVEFALERLRKLHVALGTLLTAVEDGKLKDTIQCGLVAEIARYGKQAARALKHDPLPYALSGTLLAVFTACGFDGLGGYLGGIAMAIRKAGPE</sequence>
<evidence type="ECO:0000256" key="1">
    <source>
        <dbReference type="SAM" id="MobiDB-lite"/>
    </source>
</evidence>
<proteinExistence type="predicted"/>
<name>A0A1U6HK27_9SPHN</name>
<dbReference type="EMBL" id="FVZE01000002">
    <property type="protein sequence ID" value="SLJ96069.1"/>
    <property type="molecule type" value="Genomic_DNA"/>
</dbReference>